<feature type="compositionally biased region" description="Polar residues" evidence="1">
    <location>
        <begin position="162"/>
        <end position="176"/>
    </location>
</feature>
<reference evidence="2 3" key="1">
    <citation type="journal article" date="2019" name="New Phytol.">
        <title>Comparative genomics reveals unique wood-decay strategies and fruiting body development in the Schizophyllaceae.</title>
        <authorList>
            <person name="Almasi E."/>
            <person name="Sahu N."/>
            <person name="Krizsan K."/>
            <person name="Balint B."/>
            <person name="Kovacs G.M."/>
            <person name="Kiss B."/>
            <person name="Cseklye J."/>
            <person name="Drula E."/>
            <person name="Henrissat B."/>
            <person name="Nagy I."/>
            <person name="Chovatia M."/>
            <person name="Adam C."/>
            <person name="LaButti K."/>
            <person name="Lipzen A."/>
            <person name="Riley R."/>
            <person name="Grigoriev I.V."/>
            <person name="Nagy L.G."/>
        </authorList>
    </citation>
    <scope>NUCLEOTIDE SEQUENCE [LARGE SCALE GENOMIC DNA]</scope>
    <source>
        <strain evidence="2 3">NL-1724</strain>
    </source>
</reference>
<dbReference type="AlphaFoldDB" id="A0A550CXL2"/>
<comment type="caution">
    <text evidence="2">The sequence shown here is derived from an EMBL/GenBank/DDBJ whole genome shotgun (WGS) entry which is preliminary data.</text>
</comment>
<feature type="region of interest" description="Disordered" evidence="1">
    <location>
        <begin position="160"/>
        <end position="189"/>
    </location>
</feature>
<accession>A0A550CXL2</accession>
<name>A0A550CXL2_9AGAR</name>
<dbReference type="Proteomes" id="UP000320762">
    <property type="component" value="Unassembled WGS sequence"/>
</dbReference>
<sequence length="204" mass="22236">MRGPMMGSRGALDLKQLEIPHVRTGRRVKRETVVAFDALTQICRRPGTRHVRIEPFAAIQLSVMPIATTVKASWLVDRRLWIESVAHSPPTRPGHLPRLPMFAQTGGRTARDAHAGSKLIGDISVVHRCRGIPQATCSVPSSSHVSSTTPADGSTVLAQRALPTSSRSSRAFNSQRRPGAASVARADDSQWPLADDSFARWHGR</sequence>
<evidence type="ECO:0000313" key="2">
    <source>
        <dbReference type="EMBL" id="TRM69529.1"/>
    </source>
</evidence>
<protein>
    <submittedName>
        <fullName evidence="2">Uncharacterized protein</fullName>
    </submittedName>
</protein>
<keyword evidence="3" id="KW-1185">Reference proteome</keyword>
<evidence type="ECO:0000256" key="1">
    <source>
        <dbReference type="SAM" id="MobiDB-lite"/>
    </source>
</evidence>
<gene>
    <name evidence="2" type="ORF">BD626DRAFT_13772</name>
</gene>
<proteinExistence type="predicted"/>
<dbReference type="EMBL" id="VDMD01000001">
    <property type="protein sequence ID" value="TRM69529.1"/>
    <property type="molecule type" value="Genomic_DNA"/>
</dbReference>
<evidence type="ECO:0000313" key="3">
    <source>
        <dbReference type="Proteomes" id="UP000320762"/>
    </source>
</evidence>
<organism evidence="2 3">
    <name type="scientific">Schizophyllum amplum</name>
    <dbReference type="NCBI Taxonomy" id="97359"/>
    <lineage>
        <taxon>Eukaryota</taxon>
        <taxon>Fungi</taxon>
        <taxon>Dikarya</taxon>
        <taxon>Basidiomycota</taxon>
        <taxon>Agaricomycotina</taxon>
        <taxon>Agaricomycetes</taxon>
        <taxon>Agaricomycetidae</taxon>
        <taxon>Agaricales</taxon>
        <taxon>Schizophyllaceae</taxon>
        <taxon>Schizophyllum</taxon>
    </lineage>
</organism>